<evidence type="ECO:0008006" key="4">
    <source>
        <dbReference type="Google" id="ProtNLM"/>
    </source>
</evidence>
<proteinExistence type="predicted"/>
<protein>
    <recommendedName>
        <fullName evidence="4">Pilus assembly protein PilP</fullName>
    </recommendedName>
</protein>
<evidence type="ECO:0000313" key="3">
    <source>
        <dbReference type="Proteomes" id="UP000192997"/>
    </source>
</evidence>
<dbReference type="EMBL" id="NBYN01000010">
    <property type="protein sequence ID" value="OSO94492.1"/>
    <property type="molecule type" value="Genomic_DNA"/>
</dbReference>
<keyword evidence="1" id="KW-0732">Signal</keyword>
<evidence type="ECO:0000313" key="2">
    <source>
        <dbReference type="EMBL" id="OSO94492.1"/>
    </source>
</evidence>
<feature type="chain" id="PRO_5012620388" description="Pilus assembly protein PilP" evidence="1">
    <location>
        <begin position="17"/>
        <end position="218"/>
    </location>
</feature>
<feature type="signal peptide" evidence="1">
    <location>
        <begin position="1"/>
        <end position="16"/>
    </location>
</feature>
<dbReference type="RefSeq" id="WP_085727112.1">
    <property type="nucleotide sequence ID" value="NZ_NBYN01000010.1"/>
</dbReference>
<dbReference type="Proteomes" id="UP000192997">
    <property type="component" value="Unassembled WGS sequence"/>
</dbReference>
<name>A0A1X4GBI0_9CYAN</name>
<comment type="caution">
    <text evidence="2">The sequence shown here is derived from an EMBL/GenBank/DDBJ whole genome shotgun (WGS) entry which is preliminary data.</text>
</comment>
<evidence type="ECO:0000256" key="1">
    <source>
        <dbReference type="SAM" id="SignalP"/>
    </source>
</evidence>
<accession>A0A1X4GBI0</accession>
<dbReference type="AlphaFoldDB" id="A0A1X4GBI0"/>
<dbReference type="PROSITE" id="PS51257">
    <property type="entry name" value="PROKAR_LIPOPROTEIN"/>
    <property type="match status" value="1"/>
</dbReference>
<gene>
    <name evidence="2" type="ORF">B7O87_02810</name>
</gene>
<sequence>MSTKIIALAISTLAMSGCGLGNNSLGEGQKPPAIAQFTDPVVPAKINSVVNPVIESNKNQVIPSASQNRSVRSLVKARRDPFAQIIRVPQTIPTLPSVVKSNNTSRLNSLKKPLAIRQADLEIRGKNPIKPSPPKPPDTKLAQSILVSGVILVNQQAQAIIKLPDDSNSRYVHAGETLTNGILVKRIEVNQCDNPVVVLEQFGVEVRRVISGQEDGIC</sequence>
<reference evidence="3" key="1">
    <citation type="submission" date="2017-04" db="EMBL/GenBank/DDBJ databases">
        <authorList>
            <person name="Abreu V.A."/>
            <person name="Popin R.V."/>
            <person name="Rigonato J."/>
            <person name="Andreote A.P."/>
            <person name="Schaker P.C."/>
            <person name="Hoff-Risseti C."/>
            <person name="Alvarenga D.O."/>
            <person name="Varani A.M."/>
            <person name="Fiore M.F."/>
        </authorList>
    </citation>
    <scope>NUCLEOTIDE SEQUENCE [LARGE SCALE GENOMIC DNA]</scope>
    <source>
        <strain evidence="3">CENA303</strain>
    </source>
</reference>
<organism evidence="2 3">
    <name type="scientific">Cylindrospermopsis raciborskii CENA303</name>
    <dbReference type="NCBI Taxonomy" id="1170769"/>
    <lineage>
        <taxon>Bacteria</taxon>
        <taxon>Bacillati</taxon>
        <taxon>Cyanobacteriota</taxon>
        <taxon>Cyanophyceae</taxon>
        <taxon>Nostocales</taxon>
        <taxon>Aphanizomenonaceae</taxon>
        <taxon>Cylindrospermopsis</taxon>
    </lineage>
</organism>